<protein>
    <submittedName>
        <fullName evidence="11">Magnesium transporter</fullName>
    </submittedName>
</protein>
<dbReference type="SMART" id="SM00116">
    <property type="entry name" value="CBS"/>
    <property type="match status" value="2"/>
</dbReference>
<dbReference type="AlphaFoldDB" id="A0A5C1ABP9"/>
<dbReference type="Pfam" id="PF00571">
    <property type="entry name" value="CBS"/>
    <property type="match status" value="2"/>
</dbReference>
<keyword evidence="6 9" id="KW-1133">Transmembrane helix</keyword>
<dbReference type="InterPro" id="IPR046342">
    <property type="entry name" value="CBS_dom_sf"/>
</dbReference>
<reference evidence="12" key="1">
    <citation type="submission" date="2019-08" db="EMBL/GenBank/DDBJ databases">
        <title>Limnoglobus roseus gen. nov., sp. nov., a novel freshwater planctomycete with a giant genome from the family Gemmataceae.</title>
        <authorList>
            <person name="Kulichevskaya I.S."/>
            <person name="Naumoff D.G."/>
            <person name="Miroshnikov K."/>
            <person name="Ivanova A."/>
            <person name="Philippov D.A."/>
            <person name="Hakobyan A."/>
            <person name="Rijpstra I.C."/>
            <person name="Sinninghe Damste J.S."/>
            <person name="Liesack W."/>
            <person name="Dedysh S.N."/>
        </authorList>
    </citation>
    <scope>NUCLEOTIDE SEQUENCE [LARGE SCALE GENOMIC DNA]</scope>
    <source>
        <strain evidence="12">PX52</strain>
    </source>
</reference>
<gene>
    <name evidence="11" type="ORF">PX52LOC_03643</name>
</gene>
<dbReference type="SUPFAM" id="SSF54631">
    <property type="entry name" value="CBS-domain pair"/>
    <property type="match status" value="1"/>
</dbReference>
<feature type="transmembrane region" description="Helical" evidence="9">
    <location>
        <begin position="321"/>
        <end position="339"/>
    </location>
</feature>
<dbReference type="CDD" id="cd04606">
    <property type="entry name" value="CBS_pair_Mg_transporter"/>
    <property type="match status" value="1"/>
</dbReference>
<dbReference type="InterPro" id="IPR036739">
    <property type="entry name" value="SLC41_membr_dom_sf"/>
</dbReference>
<dbReference type="SUPFAM" id="SSF161093">
    <property type="entry name" value="MgtE membrane domain-like"/>
    <property type="match status" value="1"/>
</dbReference>
<evidence type="ECO:0000256" key="8">
    <source>
        <dbReference type="PROSITE-ProRule" id="PRU00703"/>
    </source>
</evidence>
<dbReference type="Gene3D" id="1.10.357.20">
    <property type="entry name" value="SLC41 divalent cation transporters, integral membrane domain"/>
    <property type="match status" value="1"/>
</dbReference>
<evidence type="ECO:0000256" key="7">
    <source>
        <dbReference type="ARBA" id="ARBA00023136"/>
    </source>
</evidence>
<accession>A0A5C1ABP9</accession>
<evidence type="ECO:0000259" key="10">
    <source>
        <dbReference type="PROSITE" id="PS51371"/>
    </source>
</evidence>
<dbReference type="PROSITE" id="PS51371">
    <property type="entry name" value="CBS"/>
    <property type="match status" value="2"/>
</dbReference>
<evidence type="ECO:0000256" key="4">
    <source>
        <dbReference type="ARBA" id="ARBA00022692"/>
    </source>
</evidence>
<evidence type="ECO:0000256" key="6">
    <source>
        <dbReference type="ARBA" id="ARBA00022989"/>
    </source>
</evidence>
<evidence type="ECO:0000256" key="9">
    <source>
        <dbReference type="SAM" id="Phobius"/>
    </source>
</evidence>
<dbReference type="EMBL" id="CP042425">
    <property type="protein sequence ID" value="QEL16681.1"/>
    <property type="molecule type" value="Genomic_DNA"/>
</dbReference>
<evidence type="ECO:0000313" key="11">
    <source>
        <dbReference type="EMBL" id="QEL16681.1"/>
    </source>
</evidence>
<feature type="domain" description="CBS" evidence="10">
    <location>
        <begin position="34"/>
        <end position="95"/>
    </location>
</feature>
<feature type="domain" description="CBS" evidence="10">
    <location>
        <begin position="97"/>
        <end position="155"/>
    </location>
</feature>
<dbReference type="InterPro" id="IPR006667">
    <property type="entry name" value="SLC41_membr_dom"/>
</dbReference>
<dbReference type="KEGG" id="lrs:PX52LOC_03643"/>
<dbReference type="PANTHER" id="PTHR43773">
    <property type="entry name" value="MAGNESIUM TRANSPORTER MGTE"/>
    <property type="match status" value="1"/>
</dbReference>
<dbReference type="Gene3D" id="3.10.580.10">
    <property type="entry name" value="CBS-domain"/>
    <property type="match status" value="1"/>
</dbReference>
<dbReference type="InterPro" id="IPR006669">
    <property type="entry name" value="MgtE_transporter"/>
</dbReference>
<keyword evidence="8" id="KW-0129">CBS domain</keyword>
<dbReference type="Pfam" id="PF01769">
    <property type="entry name" value="MgtE"/>
    <property type="match status" value="1"/>
</dbReference>
<proteinExistence type="inferred from homology"/>
<evidence type="ECO:0000256" key="5">
    <source>
        <dbReference type="ARBA" id="ARBA00022842"/>
    </source>
</evidence>
<dbReference type="GO" id="GO:0015095">
    <property type="term" value="F:magnesium ion transmembrane transporter activity"/>
    <property type="evidence" value="ECO:0007669"/>
    <property type="project" value="InterPro"/>
</dbReference>
<dbReference type="PANTHER" id="PTHR43773:SF1">
    <property type="entry name" value="MAGNESIUM TRANSPORTER MGTE"/>
    <property type="match status" value="1"/>
</dbReference>
<comment type="similarity">
    <text evidence="2">Belongs to the SLC41A transporter family.</text>
</comment>
<feature type="transmembrane region" description="Helical" evidence="9">
    <location>
        <begin position="183"/>
        <end position="203"/>
    </location>
</feature>
<keyword evidence="5" id="KW-0460">Magnesium</keyword>
<evidence type="ECO:0000313" key="12">
    <source>
        <dbReference type="Proteomes" id="UP000324974"/>
    </source>
</evidence>
<organism evidence="11 12">
    <name type="scientific">Limnoglobus roseus</name>
    <dbReference type="NCBI Taxonomy" id="2598579"/>
    <lineage>
        <taxon>Bacteria</taxon>
        <taxon>Pseudomonadati</taxon>
        <taxon>Planctomycetota</taxon>
        <taxon>Planctomycetia</taxon>
        <taxon>Gemmatales</taxon>
        <taxon>Gemmataceae</taxon>
        <taxon>Limnoglobus</taxon>
    </lineage>
</organism>
<keyword evidence="4 9" id="KW-0812">Transmembrane</keyword>
<dbReference type="GO" id="GO:0016020">
    <property type="term" value="C:membrane"/>
    <property type="evidence" value="ECO:0007669"/>
    <property type="project" value="UniProtKB-SubCell"/>
</dbReference>
<evidence type="ECO:0000256" key="1">
    <source>
        <dbReference type="ARBA" id="ARBA00004141"/>
    </source>
</evidence>
<feature type="transmembrane region" description="Helical" evidence="9">
    <location>
        <begin position="215"/>
        <end position="235"/>
    </location>
</feature>
<sequence length="345" mass="37309">MTTFILRETQSVRPYPVTMTTARHILGNPVTAHMRTDPTRIPAGSSVGKALEYIRDHEIGGRVVYFYVVDETDRLVGVVPTRRILRAKPDAPIAEVMIAPVVAVPASATVLDACEFFTLHKLLAFPVVDADRKLVGLVDVDLYTDELADLERRQESDDLFQLVGVYLTEAEQRRTVLAARKRFPWLLCNVVGGMIAAVIADAYEDVATLALVTPFIALVTGMAEGVAIQSVSLALQTLHGRRPTWTAMGRKVGRELLVGLLLGAVCGLIVGLVAFFWKGSFRGGLCLCVGITGGVAASAAVGIALPFLLRLFRRDPQVASGPIALAAADMVTLLLYFNLGRWLLG</sequence>
<dbReference type="InterPro" id="IPR000644">
    <property type="entry name" value="CBS_dom"/>
</dbReference>
<keyword evidence="3" id="KW-0813">Transport</keyword>
<dbReference type="Proteomes" id="UP000324974">
    <property type="component" value="Chromosome"/>
</dbReference>
<evidence type="ECO:0000256" key="3">
    <source>
        <dbReference type="ARBA" id="ARBA00022448"/>
    </source>
</evidence>
<feature type="transmembrane region" description="Helical" evidence="9">
    <location>
        <begin position="289"/>
        <end position="309"/>
    </location>
</feature>
<evidence type="ECO:0000256" key="2">
    <source>
        <dbReference type="ARBA" id="ARBA00009749"/>
    </source>
</evidence>
<comment type="subcellular location">
    <subcellularLocation>
        <location evidence="1">Membrane</location>
        <topology evidence="1">Multi-pass membrane protein</topology>
    </subcellularLocation>
</comment>
<feature type="transmembrane region" description="Helical" evidence="9">
    <location>
        <begin position="256"/>
        <end position="277"/>
    </location>
</feature>
<keyword evidence="12" id="KW-1185">Reference proteome</keyword>
<name>A0A5C1ABP9_9BACT</name>
<keyword evidence="7 9" id="KW-0472">Membrane</keyword>